<dbReference type="PROSITE" id="PS50817">
    <property type="entry name" value="INTEIN_N_TER"/>
    <property type="match status" value="1"/>
</dbReference>
<dbReference type="EMBL" id="AZHX01001880">
    <property type="protein sequence ID" value="ETW99039.1"/>
    <property type="molecule type" value="Genomic_DNA"/>
</dbReference>
<protein>
    <recommendedName>
        <fullName evidence="3">Hint domain-containing protein</fullName>
    </recommendedName>
</protein>
<name>W4LMA0_9BACT</name>
<dbReference type="InterPro" id="IPR006141">
    <property type="entry name" value="Intein_N"/>
</dbReference>
<sequence>MKFKITPLYKLGMFLLLATIWVGSGSVFAQGRQWTAEEKEDLAYLDKHTEPGATYRLSLGHPNQYRHVMNALKRAGITPENAPQLHKVIEQTRQSASQDAPALPFVELGIPQPINIIESFEQVNERTYAATCLSSVYGGTDASLILADLYHETDDNVYASKFDIQYGQGTYFKVSVQGTEPDSNTDTTSNAMCTFVYVPKGEMMGVYFVKQSQDTTATTLGCMEQPNYCKRDGVGYCISGQYHTECSNKEKNPAPIEVCYYRGSQKKCDYWNPEGHPKNFVFPLQGYIDFGKKVAKLPLSKRPIGNVTIDLVNPIKGGGCPMLFEKDKSLDKKYWSVSDENRRRLNFNYPAAAFPDPEQCLNLYGGTSMNFNMEVSVLLHRESGVPIPVRADATFTSDRTQAGKPGVYLVPPIHIQQGCLAAGTDILMANGSLKAIETFKADGGEMVETGAGQPREVLGSSHGIEPKPMVLLQTEVGQELMLTETHPVMTPEGPVMAMDPKVGQMVRTSGEPVKLSNIERVPYQGKVYNLRLGKLRNPEGSQSDMYANGILVDDSEMQRHLEKMELEKLANDSSHVLHRLPPEWHEDYRRQMQQKAER</sequence>
<comment type="caution">
    <text evidence="1">The sequence shown here is derived from an EMBL/GenBank/DDBJ whole genome shotgun (WGS) entry which is preliminary data.</text>
</comment>
<dbReference type="HOGENOM" id="CLU_446089_0_0_7"/>
<accession>W4LMA0</accession>
<dbReference type="InterPro" id="IPR036844">
    <property type="entry name" value="Hint_dom_sf"/>
</dbReference>
<dbReference type="Proteomes" id="UP000019140">
    <property type="component" value="Unassembled WGS sequence"/>
</dbReference>
<evidence type="ECO:0000313" key="1">
    <source>
        <dbReference type="EMBL" id="ETW99039.1"/>
    </source>
</evidence>
<reference evidence="1 2" key="1">
    <citation type="journal article" date="2014" name="Nature">
        <title>An environmental bacterial taxon with a large and distinct metabolic repertoire.</title>
        <authorList>
            <person name="Wilson M.C."/>
            <person name="Mori T."/>
            <person name="Ruckert C."/>
            <person name="Uria A.R."/>
            <person name="Helf M.J."/>
            <person name="Takada K."/>
            <person name="Gernert C."/>
            <person name="Steffens U.A."/>
            <person name="Heycke N."/>
            <person name="Schmitt S."/>
            <person name="Rinke C."/>
            <person name="Helfrich E.J."/>
            <person name="Brachmann A.O."/>
            <person name="Gurgui C."/>
            <person name="Wakimoto T."/>
            <person name="Kracht M."/>
            <person name="Crusemann M."/>
            <person name="Hentschel U."/>
            <person name="Abe I."/>
            <person name="Matsunaga S."/>
            <person name="Kalinowski J."/>
            <person name="Takeyama H."/>
            <person name="Piel J."/>
        </authorList>
    </citation>
    <scope>NUCLEOTIDE SEQUENCE [LARGE SCALE GENOMIC DNA]</scope>
    <source>
        <strain evidence="2">TSY2</strain>
    </source>
</reference>
<organism evidence="1 2">
    <name type="scientific">Candidatus Entotheonella gemina</name>
    <dbReference type="NCBI Taxonomy" id="1429439"/>
    <lineage>
        <taxon>Bacteria</taxon>
        <taxon>Pseudomonadati</taxon>
        <taxon>Nitrospinota/Tectimicrobiota group</taxon>
        <taxon>Candidatus Tectimicrobiota</taxon>
        <taxon>Candidatus Entotheonellia</taxon>
        <taxon>Candidatus Entotheonellales</taxon>
        <taxon>Candidatus Entotheonellaceae</taxon>
        <taxon>Candidatus Entotheonella</taxon>
    </lineage>
</organism>
<evidence type="ECO:0000313" key="2">
    <source>
        <dbReference type="Proteomes" id="UP000019140"/>
    </source>
</evidence>
<evidence type="ECO:0008006" key="3">
    <source>
        <dbReference type="Google" id="ProtNLM"/>
    </source>
</evidence>
<dbReference type="SUPFAM" id="SSF51294">
    <property type="entry name" value="Hedgehog/intein (Hint) domain"/>
    <property type="match status" value="1"/>
</dbReference>
<proteinExistence type="predicted"/>
<keyword evidence="2" id="KW-1185">Reference proteome</keyword>
<dbReference type="CDD" id="cd00081">
    <property type="entry name" value="Hint"/>
    <property type="match status" value="1"/>
</dbReference>
<dbReference type="GO" id="GO:0016539">
    <property type="term" value="P:intein-mediated protein splicing"/>
    <property type="evidence" value="ECO:0007669"/>
    <property type="project" value="InterPro"/>
</dbReference>
<dbReference type="Gene3D" id="2.170.16.10">
    <property type="entry name" value="Hedgehog/Intein (Hint) domain"/>
    <property type="match status" value="1"/>
</dbReference>
<dbReference type="AlphaFoldDB" id="W4LMA0"/>
<gene>
    <name evidence="1" type="ORF">ETSY2_41675</name>
</gene>